<dbReference type="AlphaFoldDB" id="A0A9E8ZGL4"/>
<dbReference type="RefSeq" id="WP_268611360.1">
    <property type="nucleotide sequence ID" value="NZ_CP113797.1"/>
</dbReference>
<gene>
    <name evidence="2" type="ORF">OXH18_05290</name>
</gene>
<evidence type="ECO:0000313" key="3">
    <source>
        <dbReference type="Proteomes" id="UP001163152"/>
    </source>
</evidence>
<name>A0A9E8ZGL4_9CYAN</name>
<evidence type="ECO:0000256" key="1">
    <source>
        <dbReference type="SAM" id="MobiDB-lite"/>
    </source>
</evidence>
<organism evidence="2 3">
    <name type="scientific">Thermocoleostomius sinensis A174</name>
    <dbReference type="NCBI Taxonomy" id="2016057"/>
    <lineage>
        <taxon>Bacteria</taxon>
        <taxon>Bacillati</taxon>
        <taxon>Cyanobacteriota</taxon>
        <taxon>Cyanophyceae</taxon>
        <taxon>Oculatellales</taxon>
        <taxon>Oculatellaceae</taxon>
        <taxon>Thermocoleostomius</taxon>
    </lineage>
</organism>
<evidence type="ECO:0000313" key="2">
    <source>
        <dbReference type="EMBL" id="WAL61407.1"/>
    </source>
</evidence>
<proteinExistence type="predicted"/>
<accession>A0A9E8ZGL4</accession>
<dbReference type="Proteomes" id="UP001163152">
    <property type="component" value="Chromosome"/>
</dbReference>
<keyword evidence="3" id="KW-1185">Reference proteome</keyword>
<reference evidence="2" key="1">
    <citation type="submission" date="2022-12" db="EMBL/GenBank/DDBJ databases">
        <title>Polyphasic identification of a Novel Hot-Spring Cyanobacterium Ocullathermofonsia sinensis gen nov. sp. nov. and Genomic Insights on its Adaptations to the Thermal Habitat.</title>
        <authorList>
            <person name="Daroch M."/>
            <person name="Tang J."/>
            <person name="Jiang Y."/>
        </authorList>
    </citation>
    <scope>NUCLEOTIDE SEQUENCE</scope>
    <source>
        <strain evidence="2">PKUAC-SCTA174</strain>
    </source>
</reference>
<protein>
    <submittedName>
        <fullName evidence="2">Uncharacterized protein</fullName>
    </submittedName>
</protein>
<dbReference type="KEGG" id="tsin:OXH18_05290"/>
<sequence>MQDKHKVTLYLPPELHRQLKIRSAVELEPMSTLAERAIVFYLEHPDLVDEVEVAHGQTHQLYHCPECASSLVIRQGELVSVSEPPSLLSEDDVTDMSNQSLESDQKGEELVSLLG</sequence>
<feature type="region of interest" description="Disordered" evidence="1">
    <location>
        <begin position="84"/>
        <end position="115"/>
    </location>
</feature>
<dbReference type="EMBL" id="CP113797">
    <property type="protein sequence ID" value="WAL61407.1"/>
    <property type="molecule type" value="Genomic_DNA"/>
</dbReference>